<dbReference type="CDD" id="cd01949">
    <property type="entry name" value="GGDEF"/>
    <property type="match status" value="1"/>
</dbReference>
<dbReference type="PROSITE" id="PS50887">
    <property type="entry name" value="GGDEF"/>
    <property type="match status" value="1"/>
</dbReference>
<feature type="domain" description="GGDEF" evidence="1">
    <location>
        <begin position="190"/>
        <end position="321"/>
    </location>
</feature>
<dbReference type="InterPro" id="IPR050469">
    <property type="entry name" value="Diguanylate_Cyclase"/>
</dbReference>
<dbReference type="PANTHER" id="PTHR45138:SF9">
    <property type="entry name" value="DIGUANYLATE CYCLASE DGCM-RELATED"/>
    <property type="match status" value="1"/>
</dbReference>
<protein>
    <submittedName>
        <fullName evidence="2">GGDEF domain-containing protein</fullName>
    </submittedName>
</protein>
<dbReference type="Pfam" id="PF00990">
    <property type="entry name" value="GGDEF"/>
    <property type="match status" value="1"/>
</dbReference>
<sequence>MENIDINIEYNKYQELMEAQTIKYISIINDYEKQVAMLNSILDMYKYLNDFQLSKDLYEILSDMIVGVLGVSYCTIAITVNRKLIVMASSNYKIGCELDTLSVVENSILEYITKNSEIIGAIEVRTANGSTTPGYTKQFLKLICAQVLLILDNRSLNEKMLLQANTDLLTGCCNRRSFYELIKARRIYEKNYCILMFDIDEFKLINDKYGHDAGDVVLKTFGKLLLTSTRKDDIVCRYGGEEFVVYLHGVSSKTLSFIKADAIRKLIESFVVVSDEVKIKFTISIGVAVNTDEARDIQDVIQIADNNLFKSKNTGRNKTTI</sequence>
<dbReference type="EMBL" id="JAHLDV010000001">
    <property type="protein sequence ID" value="MBU3158313.1"/>
    <property type="molecule type" value="Genomic_DNA"/>
</dbReference>
<dbReference type="InterPro" id="IPR000160">
    <property type="entry name" value="GGDEF_dom"/>
</dbReference>
<comment type="caution">
    <text evidence="2">The sequence shown here is derived from an EMBL/GenBank/DDBJ whole genome shotgun (WGS) entry which is preliminary data.</text>
</comment>
<evidence type="ECO:0000313" key="2">
    <source>
        <dbReference type="EMBL" id="MBU3158313.1"/>
    </source>
</evidence>
<dbReference type="NCBIfam" id="TIGR00254">
    <property type="entry name" value="GGDEF"/>
    <property type="match status" value="1"/>
</dbReference>
<keyword evidence="3" id="KW-1185">Reference proteome</keyword>
<name>A0ABS6BN03_9CLOT</name>
<evidence type="ECO:0000259" key="1">
    <source>
        <dbReference type="PROSITE" id="PS50887"/>
    </source>
</evidence>
<dbReference type="RefSeq" id="WP_216145288.1">
    <property type="nucleotide sequence ID" value="NZ_JAHLDV010000001.1"/>
</dbReference>
<reference evidence="2 3" key="1">
    <citation type="submission" date="2021-06" db="EMBL/GenBank/DDBJ databases">
        <title>Clostridia strains as spoilage organisms.</title>
        <authorList>
            <person name="Wambui J."/>
            <person name="Stephan R."/>
            <person name="Stevens M.J.A."/>
        </authorList>
    </citation>
    <scope>NUCLEOTIDE SEQUENCE [LARGE SCALE GENOMIC DNA]</scope>
    <source>
        <strain evidence="2 3">DSM 14204</strain>
    </source>
</reference>
<proteinExistence type="predicted"/>
<dbReference type="Proteomes" id="UP000776252">
    <property type="component" value="Unassembled WGS sequence"/>
</dbReference>
<evidence type="ECO:0000313" key="3">
    <source>
        <dbReference type="Proteomes" id="UP000776252"/>
    </source>
</evidence>
<gene>
    <name evidence="2" type="ORF">KPL37_00810</name>
</gene>
<dbReference type="PANTHER" id="PTHR45138">
    <property type="entry name" value="REGULATORY COMPONENTS OF SENSORY TRANSDUCTION SYSTEM"/>
    <property type="match status" value="1"/>
</dbReference>
<dbReference type="SMART" id="SM00267">
    <property type="entry name" value="GGDEF"/>
    <property type="match status" value="1"/>
</dbReference>
<accession>A0ABS6BN03</accession>
<organism evidence="2 3">
    <name type="scientific">Clostridium frigoris</name>
    <dbReference type="NCBI Taxonomy" id="205327"/>
    <lineage>
        <taxon>Bacteria</taxon>
        <taxon>Bacillati</taxon>
        <taxon>Bacillota</taxon>
        <taxon>Clostridia</taxon>
        <taxon>Eubacteriales</taxon>
        <taxon>Clostridiaceae</taxon>
        <taxon>Clostridium</taxon>
    </lineage>
</organism>